<dbReference type="PATRIC" id="fig|1177179.3.peg.2634"/>
<dbReference type="InterPro" id="IPR016181">
    <property type="entry name" value="Acyl_CoA_acyltransferase"/>
</dbReference>
<keyword evidence="2" id="KW-0046">Antibiotic resistance</keyword>
<dbReference type="GO" id="GO:0016410">
    <property type="term" value="F:N-acyltransferase activity"/>
    <property type="evidence" value="ECO:0007669"/>
    <property type="project" value="TreeGrafter"/>
</dbReference>
<dbReference type="InterPro" id="IPR019432">
    <property type="entry name" value="Acyltransferase_MbtK/IucB-like"/>
</dbReference>
<dbReference type="PANTHER" id="PTHR31438">
    <property type="entry name" value="LYSINE N-ACYLTRANSFERASE C17G9.06C-RELATED"/>
    <property type="match status" value="1"/>
</dbReference>
<dbReference type="SMART" id="SM01006">
    <property type="entry name" value="AlcB"/>
    <property type="match status" value="1"/>
</dbReference>
<dbReference type="RefSeq" id="WP_008929822.1">
    <property type="nucleotide sequence ID" value="NZ_AMRJ01000024.1"/>
</dbReference>
<dbReference type="EMBL" id="AMRJ01000024">
    <property type="protein sequence ID" value="EKF73508.1"/>
    <property type="molecule type" value="Genomic_DNA"/>
</dbReference>
<dbReference type="SUPFAM" id="SSF55729">
    <property type="entry name" value="Acyl-CoA N-acyltransferases (Nat)"/>
    <property type="match status" value="1"/>
</dbReference>
<keyword evidence="5" id="KW-1185">Reference proteome</keyword>
<dbReference type="AlphaFoldDB" id="L0W9T7"/>
<evidence type="ECO:0000313" key="4">
    <source>
        <dbReference type="EMBL" id="EKF73508.1"/>
    </source>
</evidence>
<organism evidence="4 5">
    <name type="scientific">Alcanivorax hongdengensis A-11-3</name>
    <dbReference type="NCBI Taxonomy" id="1177179"/>
    <lineage>
        <taxon>Bacteria</taxon>
        <taxon>Pseudomonadati</taxon>
        <taxon>Pseudomonadota</taxon>
        <taxon>Gammaproteobacteria</taxon>
        <taxon>Oceanospirillales</taxon>
        <taxon>Alcanivoracaceae</taxon>
        <taxon>Alcanivorax</taxon>
    </lineage>
</organism>
<sequence>MTLVAESGSLGFAPLTEEDLPALHRWLAQPHVVQWWGPPRSLEETLRDYNPASRCAGGPAYFLIELDGQAMGFIQRYAPVEHHHEGWWQQIQDPGVRGVDVFLARPEWLGRGLGTRVLRSFSALLFRDPAVTAVIADPAPDNLCAVRCFIRAGFLGRRIVVTPDGPALLMELTRSNWGD</sequence>
<evidence type="ECO:0000313" key="5">
    <source>
        <dbReference type="Proteomes" id="UP000010164"/>
    </source>
</evidence>
<dbReference type="InterPro" id="IPR000182">
    <property type="entry name" value="GNAT_dom"/>
</dbReference>
<dbReference type="STRING" id="1177179.A11A3_13260"/>
<accession>L0W9T7</accession>
<dbReference type="PANTHER" id="PTHR31438:SF1">
    <property type="entry name" value="LYSINE N-ACYLTRANSFERASE C17G9.06C-RELATED"/>
    <property type="match status" value="1"/>
</dbReference>
<evidence type="ECO:0000256" key="2">
    <source>
        <dbReference type="ARBA" id="ARBA00023251"/>
    </source>
</evidence>
<evidence type="ECO:0000259" key="3">
    <source>
        <dbReference type="PROSITE" id="PS51186"/>
    </source>
</evidence>
<dbReference type="OrthoDB" id="336415at2"/>
<dbReference type="Proteomes" id="UP000010164">
    <property type="component" value="Unassembled WGS sequence"/>
</dbReference>
<dbReference type="eggNOG" id="COG1670">
    <property type="taxonomic scope" value="Bacteria"/>
</dbReference>
<feature type="domain" description="N-acetyltransferase" evidence="3">
    <location>
        <begin position="10"/>
        <end position="175"/>
    </location>
</feature>
<evidence type="ECO:0000256" key="1">
    <source>
        <dbReference type="ARBA" id="ARBA00004924"/>
    </source>
</evidence>
<dbReference type="Pfam" id="PF13523">
    <property type="entry name" value="Acetyltransf_8"/>
    <property type="match status" value="1"/>
</dbReference>
<protein>
    <submittedName>
        <fullName evidence="4">Aminoglycoside N6'-acetyltransferase</fullName>
    </submittedName>
</protein>
<dbReference type="Gene3D" id="3.40.630.30">
    <property type="match status" value="1"/>
</dbReference>
<proteinExistence type="predicted"/>
<comment type="caution">
    <text evidence="4">The sequence shown here is derived from an EMBL/GenBank/DDBJ whole genome shotgun (WGS) entry which is preliminary data.</text>
</comment>
<dbReference type="GO" id="GO:0046677">
    <property type="term" value="P:response to antibiotic"/>
    <property type="evidence" value="ECO:0007669"/>
    <property type="project" value="UniProtKB-KW"/>
</dbReference>
<dbReference type="GO" id="GO:0019290">
    <property type="term" value="P:siderophore biosynthetic process"/>
    <property type="evidence" value="ECO:0007669"/>
    <property type="project" value="InterPro"/>
</dbReference>
<gene>
    <name evidence="4" type="ORF">A11A3_13260</name>
</gene>
<dbReference type="PROSITE" id="PS51186">
    <property type="entry name" value="GNAT"/>
    <property type="match status" value="1"/>
</dbReference>
<name>L0W9T7_9GAMM</name>
<reference evidence="4 5" key="1">
    <citation type="journal article" date="2012" name="J. Bacteriol.">
        <title>Genome Sequence of the Alkane-Degrading Bacterium Alcanivorax hongdengensis Type Strain A-11-3.</title>
        <authorList>
            <person name="Lai Q."/>
            <person name="Shao Z."/>
        </authorList>
    </citation>
    <scope>NUCLEOTIDE SEQUENCE [LARGE SCALE GENOMIC DNA]</scope>
    <source>
        <strain evidence="4 5">A-11-3</strain>
    </source>
</reference>
<comment type="pathway">
    <text evidence="1">Siderophore biosynthesis.</text>
</comment>
<keyword evidence="4" id="KW-0808">Transferase</keyword>